<dbReference type="RefSeq" id="WP_046170352.1">
    <property type="nucleotide sequence ID" value="NZ_FOMB01000009.1"/>
</dbReference>
<dbReference type="PATRIC" id="fig|728005.3.peg.3982"/>
<gene>
    <name evidence="9" type="ORF">SAMN04488059_10980</name>
    <name evidence="8" type="ORF">WH91_07385</name>
</gene>
<dbReference type="Proteomes" id="UP000182258">
    <property type="component" value="Unassembled WGS sequence"/>
</dbReference>
<dbReference type="InterPro" id="IPR038766">
    <property type="entry name" value="Membrane_comp_ABC_pdt"/>
</dbReference>
<evidence type="ECO:0000256" key="6">
    <source>
        <dbReference type="SAM" id="Phobius"/>
    </source>
</evidence>
<comment type="subcellular location">
    <subcellularLocation>
        <location evidence="1">Cell membrane</location>
        <topology evidence="1">Multi-pass membrane protein</topology>
    </subcellularLocation>
</comment>
<feature type="transmembrane region" description="Helical" evidence="6">
    <location>
        <begin position="359"/>
        <end position="378"/>
    </location>
</feature>
<evidence type="ECO:0000256" key="4">
    <source>
        <dbReference type="ARBA" id="ARBA00022989"/>
    </source>
</evidence>
<protein>
    <submittedName>
        <fullName evidence="9">Putative ABC transport system permease protein</fullName>
    </submittedName>
</protein>
<evidence type="ECO:0000313" key="8">
    <source>
        <dbReference type="EMBL" id="KKC33665.1"/>
    </source>
</evidence>
<feature type="transmembrane region" description="Helical" evidence="6">
    <location>
        <begin position="21"/>
        <end position="39"/>
    </location>
</feature>
<dbReference type="Proteomes" id="UP000033519">
    <property type="component" value="Unassembled WGS sequence"/>
</dbReference>
<dbReference type="Pfam" id="PF02687">
    <property type="entry name" value="FtsX"/>
    <property type="match status" value="2"/>
</dbReference>
<keyword evidence="5 6" id="KW-0472">Membrane</keyword>
<dbReference type="PANTHER" id="PTHR30287:SF1">
    <property type="entry name" value="INNER MEMBRANE PROTEIN"/>
    <property type="match status" value="1"/>
</dbReference>
<evidence type="ECO:0000313" key="11">
    <source>
        <dbReference type="Proteomes" id="UP000182258"/>
    </source>
</evidence>
<evidence type="ECO:0000256" key="5">
    <source>
        <dbReference type="ARBA" id="ARBA00023136"/>
    </source>
</evidence>
<reference evidence="9 11" key="2">
    <citation type="submission" date="2016-10" db="EMBL/GenBank/DDBJ databases">
        <authorList>
            <person name="de Groot N.N."/>
        </authorList>
    </citation>
    <scope>NUCLEOTIDE SEQUENCE [LARGE SCALE GENOMIC DNA]</scope>
    <source>
        <strain evidence="9 11">CGMCC 1.10210</strain>
    </source>
</reference>
<dbReference type="AlphaFoldDB" id="A0A0F5PYJ1"/>
<feature type="transmembrane region" description="Helical" evidence="6">
    <location>
        <begin position="260"/>
        <end position="281"/>
    </location>
</feature>
<accession>A0A0F5PYJ1</accession>
<keyword evidence="3 6" id="KW-0812">Transmembrane</keyword>
<dbReference type="STRING" id="728005.SAMN04488059_10980"/>
<dbReference type="PANTHER" id="PTHR30287">
    <property type="entry name" value="MEMBRANE COMPONENT OF PREDICTED ABC SUPERFAMILY METABOLITE UPTAKE TRANSPORTER"/>
    <property type="match status" value="1"/>
</dbReference>
<evidence type="ECO:0000256" key="2">
    <source>
        <dbReference type="ARBA" id="ARBA00022475"/>
    </source>
</evidence>
<proteinExistence type="predicted"/>
<feature type="transmembrane region" description="Helical" evidence="6">
    <location>
        <begin position="721"/>
        <end position="741"/>
    </location>
</feature>
<keyword evidence="4 6" id="KW-1133">Transmembrane helix</keyword>
<dbReference type="EMBL" id="FOMB01000009">
    <property type="protein sequence ID" value="SFC70591.1"/>
    <property type="molecule type" value="Genomic_DNA"/>
</dbReference>
<evidence type="ECO:0000256" key="1">
    <source>
        <dbReference type="ARBA" id="ARBA00004651"/>
    </source>
</evidence>
<reference evidence="8 10" key="1">
    <citation type="submission" date="2015-03" db="EMBL/GenBank/DDBJ databases">
        <authorList>
            <person name="Lepp D."/>
            <person name="Hassan Y.I."/>
            <person name="Li X.-Z."/>
            <person name="Zhou T."/>
        </authorList>
    </citation>
    <scope>NUCLEOTIDE SEQUENCE [LARGE SCALE GENOMIC DNA]</scope>
    <source>
        <strain evidence="8 10">Cr7-05</strain>
    </source>
</reference>
<keyword evidence="10" id="KW-1185">Reference proteome</keyword>
<feature type="transmembrane region" description="Helical" evidence="6">
    <location>
        <begin position="434"/>
        <end position="460"/>
    </location>
</feature>
<dbReference type="GO" id="GO:0005886">
    <property type="term" value="C:plasma membrane"/>
    <property type="evidence" value="ECO:0007669"/>
    <property type="project" value="UniProtKB-SubCell"/>
</dbReference>
<dbReference type="EMBL" id="LAPV01000085">
    <property type="protein sequence ID" value="KKC33665.1"/>
    <property type="molecule type" value="Genomic_DNA"/>
</dbReference>
<sequence length="848" mass="89157">MRQFLAAIRIGLLDMRGDLRRFVLLVVCLAVGTALIAGVNSVGASISRAIESGAAELMGGDLELSRADRVATAAELVTMATFGKVTDTVDTNVRAESAAADAFVDLAAVGPDYPLLGSVASPQLTGSTTLADLLDIRDGVPGALVDGLLLDQLKIQVGDSFSLGGTDFQARGILTRLPDGAVRGFRLGLTTLISAEGFAGVSDRSSPLPGLGTWSRYKILLTSDDTAAARLALDDAFANTGWTIRSARDGLGQMVRYYDLFMRFLVIVGLGSLLIGGVSVWTGMQAYIAERASVIAVLRSMGAGRTRIFLHFFAQVTMLAAVGVGIGLLIGGGGAYLLLPYVGRAVGIDLLPALHLQPLLVAAGAGFVTAFAFSYLPLQQAQAIRPVLLFRSKGLSAPPTDWRALLHSWQVLPLIAAAIAFFVLAWLMTGDSQLVLAFGFASAAAAIIFQLFIHAIQWALRHLPEPRILHLRHALRAISGSGQNAASVVVSAGMALAMLIVVLVLQANMRQEFLGASAFDAPTLVASDLFPDEVETLQTMAAPGSNITRFISTPMLRGMLSEVGGIPAADVRTRGPEATFLLAGEVPLTFRAELPASSRVTSGEWWPADYSGPGLVSLHQSLRSGLGVDLGDTLTFTMFGEPVTVTVASFRDYSWQGGIDFLATFSPGVIDAYPTTLFAAVTAAPGQEDAVKRQLATDLPDIRFIAIGDTLKQITDALAQLSFASALVGGLAVGNGLLVLIGSLSTGRRQREADTIITKVLGGTRRTLLGTAFLQYLILAILAAIPATILGVGVGWLVSMVMLNVDFTLNARVLGVVLTTAILITALLGSLTILRAATARPARLLRDL</sequence>
<keyword evidence="2" id="KW-1003">Cell membrane</keyword>
<name>A0A0F5PYJ1_9HYPH</name>
<feature type="transmembrane region" description="Helical" evidence="6">
    <location>
        <begin position="773"/>
        <end position="799"/>
    </location>
</feature>
<feature type="transmembrane region" description="Helical" evidence="6">
    <location>
        <begin position="308"/>
        <end position="339"/>
    </location>
</feature>
<feature type="domain" description="ABC3 transporter permease C-terminal" evidence="7">
    <location>
        <begin position="730"/>
        <end position="839"/>
    </location>
</feature>
<feature type="transmembrane region" description="Helical" evidence="6">
    <location>
        <begin position="481"/>
        <end position="505"/>
    </location>
</feature>
<dbReference type="InterPro" id="IPR003838">
    <property type="entry name" value="ABC3_permease_C"/>
</dbReference>
<feature type="transmembrane region" description="Helical" evidence="6">
    <location>
        <begin position="411"/>
        <end position="428"/>
    </location>
</feature>
<evidence type="ECO:0000259" key="7">
    <source>
        <dbReference type="Pfam" id="PF02687"/>
    </source>
</evidence>
<dbReference type="OrthoDB" id="9775544at2"/>
<evidence type="ECO:0000313" key="9">
    <source>
        <dbReference type="EMBL" id="SFC70591.1"/>
    </source>
</evidence>
<feature type="transmembrane region" description="Helical" evidence="6">
    <location>
        <begin position="811"/>
        <end position="834"/>
    </location>
</feature>
<evidence type="ECO:0000256" key="3">
    <source>
        <dbReference type="ARBA" id="ARBA00022692"/>
    </source>
</evidence>
<feature type="domain" description="ABC3 transporter permease C-terminal" evidence="7">
    <location>
        <begin position="267"/>
        <end position="380"/>
    </location>
</feature>
<organism evidence="9 11">
    <name type="scientific">Devosia psychrophila</name>
    <dbReference type="NCBI Taxonomy" id="728005"/>
    <lineage>
        <taxon>Bacteria</taxon>
        <taxon>Pseudomonadati</taxon>
        <taxon>Pseudomonadota</taxon>
        <taxon>Alphaproteobacteria</taxon>
        <taxon>Hyphomicrobiales</taxon>
        <taxon>Devosiaceae</taxon>
        <taxon>Devosia</taxon>
    </lineage>
</organism>
<evidence type="ECO:0000313" key="10">
    <source>
        <dbReference type="Proteomes" id="UP000033519"/>
    </source>
</evidence>